<reference evidence="2 3" key="1">
    <citation type="submission" date="2019-10" db="EMBL/GenBank/DDBJ databases">
        <authorList>
            <person name="Palmer J.M."/>
        </authorList>
    </citation>
    <scope>NUCLEOTIDE SEQUENCE [LARGE SCALE GENOMIC DNA]</scope>
    <source>
        <strain evidence="2 3">TWF718</strain>
    </source>
</reference>
<protein>
    <submittedName>
        <fullName evidence="2">Uncharacterized protein</fullName>
    </submittedName>
</protein>
<feature type="region of interest" description="Disordered" evidence="1">
    <location>
        <begin position="1"/>
        <end position="159"/>
    </location>
</feature>
<comment type="caution">
    <text evidence="2">The sequence shown here is derived from an EMBL/GenBank/DDBJ whole genome shotgun (WGS) entry which is preliminary data.</text>
</comment>
<feature type="compositionally biased region" description="Polar residues" evidence="1">
    <location>
        <begin position="49"/>
        <end position="61"/>
    </location>
</feature>
<sequence length="198" mass="20390">MAATTPPPPLTPSSSRSLSPSPTAINSPTGSHRSTSPSTPRPSINSSSGYNTPSRQPTPSISIHEASDEETETKPFGNGSAGYGSSTLLSPSSSSSSSRYGNRLTVPRRGLRPFVRSLGAPSPEIIPMPGSSLVGGPDDGGDTPRSIPDGNGNESDGAVDGVQGMIRLKKSQIRKLQEEVKHLEKICEMAGKGPANGA</sequence>
<keyword evidence="3" id="KW-1185">Reference proteome</keyword>
<feature type="compositionally biased region" description="Low complexity" evidence="1">
    <location>
        <begin position="85"/>
        <end position="98"/>
    </location>
</feature>
<name>A0AAN8MTY2_9PEZI</name>
<dbReference type="Proteomes" id="UP001313282">
    <property type="component" value="Unassembled WGS sequence"/>
</dbReference>
<feature type="compositionally biased region" description="Low complexity" evidence="1">
    <location>
        <begin position="12"/>
        <end position="48"/>
    </location>
</feature>
<accession>A0AAN8MTY2</accession>
<evidence type="ECO:0000256" key="1">
    <source>
        <dbReference type="SAM" id="MobiDB-lite"/>
    </source>
</evidence>
<feature type="compositionally biased region" description="Pro residues" evidence="1">
    <location>
        <begin position="1"/>
        <end position="11"/>
    </location>
</feature>
<evidence type="ECO:0000313" key="3">
    <source>
        <dbReference type="Proteomes" id="UP001313282"/>
    </source>
</evidence>
<evidence type="ECO:0000313" key="2">
    <source>
        <dbReference type="EMBL" id="KAK6347414.1"/>
    </source>
</evidence>
<organism evidence="2 3">
    <name type="scientific">Orbilia javanica</name>
    <dbReference type="NCBI Taxonomy" id="47235"/>
    <lineage>
        <taxon>Eukaryota</taxon>
        <taxon>Fungi</taxon>
        <taxon>Dikarya</taxon>
        <taxon>Ascomycota</taxon>
        <taxon>Pezizomycotina</taxon>
        <taxon>Orbiliomycetes</taxon>
        <taxon>Orbiliales</taxon>
        <taxon>Orbiliaceae</taxon>
        <taxon>Orbilia</taxon>
    </lineage>
</organism>
<dbReference type="AlphaFoldDB" id="A0AAN8MTY2"/>
<proteinExistence type="predicted"/>
<dbReference type="EMBL" id="JAVHNR010000003">
    <property type="protein sequence ID" value="KAK6347414.1"/>
    <property type="molecule type" value="Genomic_DNA"/>
</dbReference>
<gene>
    <name evidence="2" type="ORF">TWF718_005255</name>
</gene>